<gene>
    <name evidence="8" type="ORF">EVA69_00565</name>
</gene>
<evidence type="ECO:0000256" key="5">
    <source>
        <dbReference type="ARBA" id="ARBA00023002"/>
    </source>
</evidence>
<evidence type="ECO:0000313" key="8">
    <source>
        <dbReference type="EMBL" id="RZO78209.1"/>
    </source>
</evidence>
<comment type="caution">
    <text evidence="8">The sequence shown here is derived from an EMBL/GenBank/DDBJ whole genome shotgun (WGS) entry which is preliminary data.</text>
</comment>
<dbReference type="InterPro" id="IPR007867">
    <property type="entry name" value="GMC_OxRtase_C"/>
</dbReference>
<dbReference type="Gene3D" id="3.50.50.60">
    <property type="entry name" value="FAD/NAD(P)-binding domain"/>
    <property type="match status" value="2"/>
</dbReference>
<evidence type="ECO:0000256" key="4">
    <source>
        <dbReference type="ARBA" id="ARBA00022827"/>
    </source>
</evidence>
<dbReference type="Pfam" id="PF00732">
    <property type="entry name" value="GMC_oxred_N"/>
    <property type="match status" value="1"/>
</dbReference>
<keyword evidence="3" id="KW-0285">Flavoprotein</keyword>
<evidence type="ECO:0000259" key="7">
    <source>
        <dbReference type="Pfam" id="PF05199"/>
    </source>
</evidence>
<feature type="domain" description="Glucose-methanol-choline oxidoreductase N-terminal" evidence="6">
    <location>
        <begin position="236"/>
        <end position="330"/>
    </location>
</feature>
<organism evidence="8 9">
    <name type="scientific">OM182 bacterium</name>
    <dbReference type="NCBI Taxonomy" id="2510334"/>
    <lineage>
        <taxon>Bacteria</taxon>
        <taxon>Pseudomonadati</taxon>
        <taxon>Pseudomonadota</taxon>
        <taxon>Gammaproteobacteria</taxon>
        <taxon>OMG group</taxon>
        <taxon>OM182 clade</taxon>
    </lineage>
</organism>
<dbReference type="GO" id="GO:0050660">
    <property type="term" value="F:flavin adenine dinucleotide binding"/>
    <property type="evidence" value="ECO:0007669"/>
    <property type="project" value="InterPro"/>
</dbReference>
<accession>A0A520S718</accession>
<dbReference type="SUPFAM" id="SSF51905">
    <property type="entry name" value="FAD/NAD(P)-binding domain"/>
    <property type="match status" value="1"/>
</dbReference>
<dbReference type="PANTHER" id="PTHR42784:SF1">
    <property type="entry name" value="PYRANOSE 2-OXIDASE"/>
    <property type="match status" value="1"/>
</dbReference>
<comment type="cofactor">
    <cofactor evidence="1">
        <name>FAD</name>
        <dbReference type="ChEBI" id="CHEBI:57692"/>
    </cofactor>
</comment>
<reference evidence="8 9" key="1">
    <citation type="submission" date="2019-02" db="EMBL/GenBank/DDBJ databases">
        <title>Prokaryotic population dynamics and viral predation in marine succession experiment using metagenomics: the confinement effect.</title>
        <authorList>
            <person name="Haro-Moreno J.M."/>
            <person name="Rodriguez-Valera F."/>
            <person name="Lopez-Perez M."/>
        </authorList>
    </citation>
    <scope>NUCLEOTIDE SEQUENCE [LARGE SCALE GENOMIC DNA]</scope>
    <source>
        <strain evidence="8">MED-G158</strain>
    </source>
</reference>
<evidence type="ECO:0000313" key="9">
    <source>
        <dbReference type="Proteomes" id="UP000320404"/>
    </source>
</evidence>
<dbReference type="EMBL" id="SHAH01000003">
    <property type="protein sequence ID" value="RZO78209.1"/>
    <property type="molecule type" value="Genomic_DNA"/>
</dbReference>
<proteinExistence type="inferred from homology"/>
<comment type="similarity">
    <text evidence="2">Belongs to the GMC oxidoreductase family.</text>
</comment>
<dbReference type="SUPFAM" id="SSF54373">
    <property type="entry name" value="FAD-linked reductases, C-terminal domain"/>
    <property type="match status" value="1"/>
</dbReference>
<keyword evidence="5" id="KW-0560">Oxidoreductase</keyword>
<dbReference type="Pfam" id="PF05199">
    <property type="entry name" value="GMC_oxred_C"/>
    <property type="match status" value="1"/>
</dbReference>
<keyword evidence="4" id="KW-0274">FAD</keyword>
<evidence type="ECO:0000256" key="2">
    <source>
        <dbReference type="ARBA" id="ARBA00010790"/>
    </source>
</evidence>
<evidence type="ECO:0000259" key="6">
    <source>
        <dbReference type="Pfam" id="PF00732"/>
    </source>
</evidence>
<dbReference type="PANTHER" id="PTHR42784">
    <property type="entry name" value="PYRANOSE 2-OXIDASE"/>
    <property type="match status" value="1"/>
</dbReference>
<dbReference type="InterPro" id="IPR036188">
    <property type="entry name" value="FAD/NAD-bd_sf"/>
</dbReference>
<evidence type="ECO:0000256" key="3">
    <source>
        <dbReference type="ARBA" id="ARBA00022630"/>
    </source>
</evidence>
<evidence type="ECO:0000256" key="1">
    <source>
        <dbReference type="ARBA" id="ARBA00001974"/>
    </source>
</evidence>
<dbReference type="GO" id="GO:0016614">
    <property type="term" value="F:oxidoreductase activity, acting on CH-OH group of donors"/>
    <property type="evidence" value="ECO:0007669"/>
    <property type="project" value="InterPro"/>
</dbReference>
<sequence length="586" mass="64069">MPPTPRWLPTSQQAREVIRMPRSLPKTDVVIVGMGAAGGVAALPLTSAGLKVIGLEAGGWLSPRDFAPDELRNGTRNWPQALQKAAAEAPTVRATPTDKAVQGGHPMMNAVGGTSMHYWAQSWRLNPWDFEVVSATNARYGSNRLPADSTVEDWPINYQDLEPYYDKVEFTVGISGQAGNVRGSTNPQGNIFEGERQRDYPMQPLRSSPFTDLMGNAATDLNWHPFQGPAAITTEVYDGRPPCQYHGFCNKGGCHVQAKSSTAFSTIPKAVDTSNLEVVTFARVTEIKTNAAGRVTGVEYIKGNETLFQPADVVLVASYAYENVRLLLLSKSDAFPNGLANNSDQVGKHYMSHHQGAPVAALFPQDLHNWYGLPAQGVAVDDWADDNFDHSDLDFIGGANLWVHTDRKPISAAKMGTFGEAPAWGSDWKAFVMRNADRSNTSYVQKTTLPYHDNYLDLDPEVKDSIGLPVTRITARYRDNELRIAAFSQDKMEQWYRAAGATHIVRYGLGNAMGASTHAYGGTRMGDNAETNVTDRWGFCHEAPNLGILGASVMGTSGSRNPTLTVQALAWRTAEHLVVNWNSRIA</sequence>
<dbReference type="Proteomes" id="UP000320404">
    <property type="component" value="Unassembled WGS sequence"/>
</dbReference>
<name>A0A520S718_9GAMM</name>
<dbReference type="InterPro" id="IPR051473">
    <property type="entry name" value="P2Ox-like"/>
</dbReference>
<dbReference type="AlphaFoldDB" id="A0A520S718"/>
<protein>
    <submittedName>
        <fullName evidence="8">GMC family oxidoreductase</fullName>
    </submittedName>
</protein>
<dbReference type="InterPro" id="IPR000172">
    <property type="entry name" value="GMC_OxRdtase_N"/>
</dbReference>
<feature type="domain" description="Glucose-methanol-choline oxidoreductase C-terminal" evidence="7">
    <location>
        <begin position="455"/>
        <end position="570"/>
    </location>
</feature>